<dbReference type="PANTHER" id="PTHR19303:SF74">
    <property type="entry name" value="POGO TRANSPOSABLE ELEMENT WITH KRAB DOMAIN"/>
    <property type="match status" value="1"/>
</dbReference>
<dbReference type="InterPro" id="IPR007889">
    <property type="entry name" value="HTH_Psq"/>
</dbReference>
<keyword evidence="6" id="KW-1185">Reference proteome</keyword>
<evidence type="ECO:0000256" key="1">
    <source>
        <dbReference type="ARBA" id="ARBA00004123"/>
    </source>
</evidence>
<dbReference type="Pfam" id="PF03221">
    <property type="entry name" value="HTH_Tnp_Tc5"/>
    <property type="match status" value="1"/>
</dbReference>
<evidence type="ECO:0000256" key="3">
    <source>
        <dbReference type="ARBA" id="ARBA00023242"/>
    </source>
</evidence>
<dbReference type="InterPro" id="IPR006600">
    <property type="entry name" value="HTH_CenpB_DNA-bd_dom"/>
</dbReference>
<comment type="caution">
    <text evidence="5">The sequence shown here is derived from an EMBL/GenBank/DDBJ whole genome shotgun (WGS) entry which is preliminary data.</text>
</comment>
<protein>
    <recommendedName>
        <fullName evidence="4">HTH CENPB-type domain-containing protein</fullName>
    </recommendedName>
</protein>
<organism evidence="5 6">
    <name type="scientific">Periplaneta americana</name>
    <name type="common">American cockroach</name>
    <name type="synonym">Blatta americana</name>
    <dbReference type="NCBI Taxonomy" id="6978"/>
    <lineage>
        <taxon>Eukaryota</taxon>
        <taxon>Metazoa</taxon>
        <taxon>Ecdysozoa</taxon>
        <taxon>Arthropoda</taxon>
        <taxon>Hexapoda</taxon>
        <taxon>Insecta</taxon>
        <taxon>Pterygota</taxon>
        <taxon>Neoptera</taxon>
        <taxon>Polyneoptera</taxon>
        <taxon>Dictyoptera</taxon>
        <taxon>Blattodea</taxon>
        <taxon>Blattoidea</taxon>
        <taxon>Blattidae</taxon>
        <taxon>Blattinae</taxon>
        <taxon>Periplaneta</taxon>
    </lineage>
</organism>
<dbReference type="Pfam" id="PF03184">
    <property type="entry name" value="DDE_1"/>
    <property type="match status" value="1"/>
</dbReference>
<dbReference type="SMART" id="SM00674">
    <property type="entry name" value="CENPB"/>
    <property type="match status" value="1"/>
</dbReference>
<reference evidence="5 6" key="1">
    <citation type="journal article" date="2022" name="Allergy">
        <title>Genome assembly and annotation of Periplaneta americana reveal a comprehensive cockroach allergen profile.</title>
        <authorList>
            <person name="Wang L."/>
            <person name="Xiong Q."/>
            <person name="Saelim N."/>
            <person name="Wang L."/>
            <person name="Nong W."/>
            <person name="Wan A.T."/>
            <person name="Shi M."/>
            <person name="Liu X."/>
            <person name="Cao Q."/>
            <person name="Hui J.H.L."/>
            <person name="Sookrung N."/>
            <person name="Leung T.F."/>
            <person name="Tungtrongchitr A."/>
            <person name="Tsui S.K.W."/>
        </authorList>
    </citation>
    <scope>NUCLEOTIDE SEQUENCE [LARGE SCALE GENOMIC DNA]</scope>
    <source>
        <strain evidence="5">PWHHKU_190912</strain>
    </source>
</reference>
<evidence type="ECO:0000313" key="6">
    <source>
        <dbReference type="Proteomes" id="UP001148838"/>
    </source>
</evidence>
<accession>A0ABQ8SVX9</accession>
<dbReference type="EMBL" id="JAJSOF020000019">
    <property type="protein sequence ID" value="KAJ4438358.1"/>
    <property type="molecule type" value="Genomic_DNA"/>
</dbReference>
<dbReference type="Proteomes" id="UP001148838">
    <property type="component" value="Unassembled WGS sequence"/>
</dbReference>
<evidence type="ECO:0000259" key="4">
    <source>
        <dbReference type="PROSITE" id="PS51253"/>
    </source>
</evidence>
<keyword evidence="2" id="KW-0238">DNA-binding</keyword>
<keyword evidence="3" id="KW-0539">Nucleus</keyword>
<dbReference type="InterPro" id="IPR050863">
    <property type="entry name" value="CenT-Element_Derived"/>
</dbReference>
<proteinExistence type="predicted"/>
<name>A0ABQ8SVX9_PERAM</name>
<comment type="subcellular location">
    <subcellularLocation>
        <location evidence="1">Nucleus</location>
    </subcellularLocation>
</comment>
<dbReference type="InterPro" id="IPR004875">
    <property type="entry name" value="DDE_SF_endonuclease_dom"/>
</dbReference>
<dbReference type="InterPro" id="IPR009057">
    <property type="entry name" value="Homeodomain-like_sf"/>
</dbReference>
<evidence type="ECO:0000256" key="2">
    <source>
        <dbReference type="ARBA" id="ARBA00023125"/>
    </source>
</evidence>
<dbReference type="InterPro" id="IPR036397">
    <property type="entry name" value="RNaseH_sf"/>
</dbReference>
<sequence>MPKIKVLKRPILQYPEEKMTEAVAAVRNGMSKKEAARTFAVPRSTLIRKLSGTIPEERRMGPARTLTAAEENLLAQWVLSLARKGFPITRHLLCNAVKRVLDVDKRPNPFTNNLPGMTWFHAFMKRNPVISEKHAESLTRSRASVTKKSIEKWFQEVELTLTADGFRDVLNHPRRIFNADESGFLLCPKSGKVLGPRGRGDFYHQVPNNEKEQLTVMGCFSASGETVPLMVIFPYKRLPRDVADSVPDSWAIGLSESGWMNSEVFFEYISNHFMQFLKNENIPRPVVMFVDGHRSHLTPHPGDVSVFKPLKDGWKDVVRQWKFDNYPKDVTRKTFCPLLQSVFATKATEESRELINPLEEEQKEEASVSQTKTFIEMLEEKINPVTLAAFKEVRDGEQWSGARNWRFLSKELHHLRDDVLQDVTRGMWYLHDDGPVHFTVRVRISKQFTFLPLPALPYVSVRTLQNERRTC</sequence>
<dbReference type="Pfam" id="PF05225">
    <property type="entry name" value="HTH_psq"/>
    <property type="match status" value="1"/>
</dbReference>
<dbReference type="Gene3D" id="1.10.10.60">
    <property type="entry name" value="Homeodomain-like"/>
    <property type="match status" value="1"/>
</dbReference>
<dbReference type="Gene3D" id="3.30.420.10">
    <property type="entry name" value="Ribonuclease H-like superfamily/Ribonuclease H"/>
    <property type="match status" value="1"/>
</dbReference>
<gene>
    <name evidence="5" type="ORF">ANN_14300</name>
</gene>
<evidence type="ECO:0000313" key="5">
    <source>
        <dbReference type="EMBL" id="KAJ4438358.1"/>
    </source>
</evidence>
<dbReference type="SUPFAM" id="SSF46689">
    <property type="entry name" value="Homeodomain-like"/>
    <property type="match status" value="1"/>
</dbReference>
<dbReference type="PANTHER" id="PTHR19303">
    <property type="entry name" value="TRANSPOSON"/>
    <property type="match status" value="1"/>
</dbReference>
<feature type="domain" description="HTH CENPB-type" evidence="4">
    <location>
        <begin position="58"/>
        <end position="133"/>
    </location>
</feature>
<dbReference type="PROSITE" id="PS51253">
    <property type="entry name" value="HTH_CENPB"/>
    <property type="match status" value="1"/>
</dbReference>